<organism evidence="1 2">
    <name type="scientific">Prochlorococcus phage Syn1</name>
    <dbReference type="NCBI Taxonomy" id="444861"/>
    <lineage>
        <taxon>Viruses</taxon>
        <taxon>Duplodnaviria</taxon>
        <taxon>Heunggongvirae</taxon>
        <taxon>Uroviricota</taxon>
        <taxon>Caudoviricetes</taxon>
        <taxon>Pantevenvirales</taxon>
        <taxon>Kyanoviridae</taxon>
        <taxon>Vellamovirus</taxon>
        <taxon>Vellamovirus syn1</taxon>
    </lineage>
</organism>
<reference evidence="1 2" key="1">
    <citation type="journal article" date="2010" name="Environ. Microbiol.">
        <title>Genomic analysis of oceanic cyanobacterial myoviruses compared with T4-like myoviruses from diverse hosts and environments.</title>
        <authorList>
            <person name="Sullivan M.B."/>
            <person name="Huang K.H."/>
            <person name="Ignacio-Espinoza J.C."/>
            <person name="Berlin A.M."/>
            <person name="Kelly L."/>
            <person name="Weigele P.R."/>
            <person name="DeFrancesco A.S."/>
            <person name="Kern S.E."/>
            <person name="Thompson L.R."/>
            <person name="Young S."/>
            <person name="Yandava C."/>
            <person name="Fu R."/>
            <person name="Krastins B."/>
            <person name="Chase M."/>
            <person name="Sarracino D."/>
            <person name="Osburne M.S."/>
            <person name="Henn M.R."/>
            <person name="Chisholm S.W."/>
        </authorList>
    </citation>
    <scope>NUCLEOTIDE SEQUENCE [LARGE SCALE GENOMIC DNA]</scope>
    <source>
        <strain evidence="1">Syn1</strain>
    </source>
</reference>
<protein>
    <submittedName>
        <fullName evidence="1">Uncharacterized protein</fullName>
    </submittedName>
</protein>
<dbReference type="GeneID" id="10329091"/>
<proteinExistence type="predicted"/>
<dbReference type="Proteomes" id="UP000006534">
    <property type="component" value="Segment"/>
</dbReference>
<name>E3SPT4_9CAUD</name>
<dbReference type="RefSeq" id="YP_004324570.1">
    <property type="nucleotide sequence ID" value="NC_015288.1"/>
</dbReference>
<dbReference type="OrthoDB" id="22076at10239"/>
<evidence type="ECO:0000313" key="2">
    <source>
        <dbReference type="Proteomes" id="UP000006534"/>
    </source>
</evidence>
<dbReference type="KEGG" id="vg:10329091"/>
<accession>E3SPT4</accession>
<keyword evidence="2" id="KW-1185">Reference proteome</keyword>
<sequence>MTMRRCYNMEVTRNLMKPTVILERFPYRYVQCGLLEINGRPDYRIQKMNDWTKRYTDMYFLDNQMQLDTCLEDPEYTKWLDSDPDVCAYRKFNSVTNPYV</sequence>
<evidence type="ECO:0000313" key="1">
    <source>
        <dbReference type="EMBL" id="ADO99300.1"/>
    </source>
</evidence>
<gene>
    <name evidence="1" type="ORF">Syn1_203</name>
</gene>
<dbReference type="EMBL" id="GU071105">
    <property type="protein sequence ID" value="ADO99300.1"/>
    <property type="molecule type" value="Genomic_DNA"/>
</dbReference>